<feature type="signal peptide" evidence="2">
    <location>
        <begin position="1"/>
        <end position="18"/>
    </location>
</feature>
<evidence type="ECO:0000256" key="2">
    <source>
        <dbReference type="SAM" id="SignalP"/>
    </source>
</evidence>
<organism evidence="3">
    <name type="scientific">Chromera velia CCMP2878</name>
    <dbReference type="NCBI Taxonomy" id="1169474"/>
    <lineage>
        <taxon>Eukaryota</taxon>
        <taxon>Sar</taxon>
        <taxon>Alveolata</taxon>
        <taxon>Colpodellida</taxon>
        <taxon>Chromeraceae</taxon>
        <taxon>Chromera</taxon>
    </lineage>
</organism>
<proteinExistence type="predicted"/>
<evidence type="ECO:0000313" key="3">
    <source>
        <dbReference type="EMBL" id="CEM25779.1"/>
    </source>
</evidence>
<feature type="chain" id="PRO_5005190411" evidence="2">
    <location>
        <begin position="19"/>
        <end position="977"/>
    </location>
</feature>
<feature type="region of interest" description="Disordered" evidence="1">
    <location>
        <begin position="781"/>
        <end position="838"/>
    </location>
</feature>
<dbReference type="EMBL" id="CDMZ01001016">
    <property type="protein sequence ID" value="CEM25779.1"/>
    <property type="molecule type" value="Genomic_DNA"/>
</dbReference>
<reference evidence="3" key="1">
    <citation type="submission" date="2014-11" db="EMBL/GenBank/DDBJ databases">
        <authorList>
            <person name="Otto D Thomas"/>
            <person name="Naeem Raeece"/>
        </authorList>
    </citation>
    <scope>NUCLEOTIDE SEQUENCE</scope>
</reference>
<feature type="compositionally biased region" description="Acidic residues" evidence="1">
    <location>
        <begin position="438"/>
        <end position="449"/>
    </location>
</feature>
<keyword evidence="2" id="KW-0732">Signal</keyword>
<dbReference type="VEuPathDB" id="CryptoDB:Cvel_20923"/>
<feature type="compositionally biased region" description="Polar residues" evidence="1">
    <location>
        <begin position="781"/>
        <end position="818"/>
    </location>
</feature>
<name>A0A0G4GAM2_9ALVE</name>
<gene>
    <name evidence="3" type="ORF">Cvel_20923</name>
</gene>
<accession>A0A0G4GAM2</accession>
<dbReference type="AlphaFoldDB" id="A0A0G4GAM2"/>
<feature type="region of interest" description="Disordered" evidence="1">
    <location>
        <begin position="407"/>
        <end position="451"/>
    </location>
</feature>
<evidence type="ECO:0000256" key="1">
    <source>
        <dbReference type="SAM" id="MobiDB-lite"/>
    </source>
</evidence>
<protein>
    <submittedName>
        <fullName evidence="3">Uncharacterized protein</fullName>
    </submittedName>
</protein>
<feature type="compositionally biased region" description="Low complexity" evidence="1">
    <location>
        <begin position="421"/>
        <end position="434"/>
    </location>
</feature>
<sequence>MKVTKLRLCLCWLCAVLAIPLSVGGGGDPCKPLLFLASLASEDGTRWSALQEEYLDLQTILSPEIDLVTFSFGVDNETSSLGYVGDVQLERTIGDAFGFRPQAADRDTVKILAAVEVFCRFSDAVEEGNEREDEWEREKDGVELQKRLQRVAQRRKASGCGGPSWLVVLRDSDLPDPVELLRFLDSELERELRHSFPLLSVTDSDTQLQGSLASRFRAVAGERRLVRNLAGNCGDDFFDAVNCAGHYVGANSIVAPGEVPLAFSARLATDLRPATPFLKRRGSTSINVGTWMVGSDDVMFLDLSGGIQDVFPGFWGKKEGGRGKRTVGGQEGREMMRSSSSHFCFRSGGGGSPILRFLKEGLEGGGSRGFPRVFVSNTAVLGVREREREQTDPNLNTCLIVLPSNEAQGAKEAAEDDAESSSEGMGKSGSSSGKFDQQEESDRESEEEQGGAKNFPFVRIWSLWVSEEGDVRLGGQKGVGGRPKLSDKNLEEVFEEGGQEGGQGDDAGCSVGAPEFLLVISSRWRNWRRRRRLRTALTAFAALAGVGREEERQRKRVANMKGRQAKSGGPVPFRFVFLLGAPPASLSESDRKGVIAEAQNSGDVLIQDGIGDEINVVATAHTAYALERPSDGSERRHDAGLHPLAMKIARAAHLFLSPDQLPRPFWEGELAERWEKNSNASECASRAVSDWLFIVDDDSFVNPLQARRLLRNTDNGRGQVIDPRRERRLVANIANSPLEVDFDQWIFPYFHAAGFLFPLGMGFLLSNALVRVIVGMSPQANPLRSSKQSQGGNLSMPPSATVKSQSCDASVDPLQQANWGEGGCSNKTSNGVRLEDKENKLGGWGVPASGSRKAHTKGELGGWRAPLLKMGASSDMSVGSWLVGIEGVRFDQAAEYIFDFPGSSLLDGKCNDETILVHRMDQKRWAGFDPLQSFWSVCQGHDGHPPRDFMSRCDRSEHEWPDGARHGPWSSCGLIEG</sequence>